<keyword evidence="1" id="KW-0812">Transmembrane</keyword>
<name>A0A7C8I6V7_9PLEO</name>
<evidence type="ECO:0000256" key="1">
    <source>
        <dbReference type="SAM" id="Phobius"/>
    </source>
</evidence>
<reference evidence="2 3" key="1">
    <citation type="submission" date="2020-01" db="EMBL/GenBank/DDBJ databases">
        <authorList>
            <consortium name="DOE Joint Genome Institute"/>
            <person name="Haridas S."/>
            <person name="Albert R."/>
            <person name="Binder M."/>
            <person name="Bloem J."/>
            <person name="Labutti K."/>
            <person name="Salamov A."/>
            <person name="Andreopoulos B."/>
            <person name="Baker S.E."/>
            <person name="Barry K."/>
            <person name="Bills G."/>
            <person name="Bluhm B.H."/>
            <person name="Cannon C."/>
            <person name="Castanera R."/>
            <person name="Culley D.E."/>
            <person name="Daum C."/>
            <person name="Ezra D."/>
            <person name="Gonzalez J.B."/>
            <person name="Henrissat B."/>
            <person name="Kuo A."/>
            <person name="Liang C."/>
            <person name="Lipzen A."/>
            <person name="Lutzoni F."/>
            <person name="Magnuson J."/>
            <person name="Mondo S."/>
            <person name="Nolan M."/>
            <person name="Ohm R."/>
            <person name="Pangilinan J."/>
            <person name="Park H.-J.H."/>
            <person name="Ramirez L."/>
            <person name="Alfaro M."/>
            <person name="Sun H."/>
            <person name="Tritt A."/>
            <person name="Yoshinaga Y."/>
            <person name="Zwiers L.-H.L."/>
            <person name="Turgeon B.G."/>
            <person name="Goodwin S.B."/>
            <person name="Spatafora J.W."/>
            <person name="Crous P.W."/>
            <person name="Grigoriev I.V."/>
        </authorList>
    </citation>
    <scope>NUCLEOTIDE SEQUENCE [LARGE SCALE GENOMIC DNA]</scope>
    <source>
        <strain evidence="2 3">CBS 611.86</strain>
    </source>
</reference>
<feature type="transmembrane region" description="Helical" evidence="1">
    <location>
        <begin position="12"/>
        <end position="40"/>
    </location>
</feature>
<gene>
    <name evidence="2" type="ORF">BDV95DRAFT_571651</name>
</gene>
<evidence type="ECO:0000313" key="2">
    <source>
        <dbReference type="EMBL" id="KAF2872168.1"/>
    </source>
</evidence>
<proteinExistence type="predicted"/>
<protein>
    <submittedName>
        <fullName evidence="2">Uncharacterized protein</fullName>
    </submittedName>
</protein>
<evidence type="ECO:0000313" key="3">
    <source>
        <dbReference type="Proteomes" id="UP000481861"/>
    </source>
</evidence>
<accession>A0A7C8I6V7</accession>
<organism evidence="2 3">
    <name type="scientific">Massariosphaeria phaeospora</name>
    <dbReference type="NCBI Taxonomy" id="100035"/>
    <lineage>
        <taxon>Eukaryota</taxon>
        <taxon>Fungi</taxon>
        <taxon>Dikarya</taxon>
        <taxon>Ascomycota</taxon>
        <taxon>Pezizomycotina</taxon>
        <taxon>Dothideomycetes</taxon>
        <taxon>Pleosporomycetidae</taxon>
        <taxon>Pleosporales</taxon>
        <taxon>Pleosporales incertae sedis</taxon>
        <taxon>Massariosphaeria</taxon>
    </lineage>
</organism>
<comment type="caution">
    <text evidence="2">The sequence shown here is derived from an EMBL/GenBank/DDBJ whole genome shotgun (WGS) entry which is preliminary data.</text>
</comment>
<dbReference type="Proteomes" id="UP000481861">
    <property type="component" value="Unassembled WGS sequence"/>
</dbReference>
<keyword evidence="3" id="KW-1185">Reference proteome</keyword>
<dbReference type="AlphaFoldDB" id="A0A7C8I6V7"/>
<keyword evidence="1" id="KW-1133">Transmembrane helix</keyword>
<sequence length="91" mass="10418">MLEQNTTRRLLYAPVSFLLLAPLLLARLLSCLLVCLFFFLCPPTRNHSLTNPQTRPTPQQAEIAMPCERNRSLAALSWVALTQREETKTDY</sequence>
<dbReference type="EMBL" id="JAADJZ010000010">
    <property type="protein sequence ID" value="KAF2872168.1"/>
    <property type="molecule type" value="Genomic_DNA"/>
</dbReference>
<keyword evidence="1" id="KW-0472">Membrane</keyword>